<gene>
    <name evidence="13" type="ORF">KWG56_02455</name>
</gene>
<evidence type="ECO:0000256" key="4">
    <source>
        <dbReference type="ARBA" id="ARBA00022692"/>
    </source>
</evidence>
<keyword evidence="14" id="KW-1185">Reference proteome</keyword>
<protein>
    <submittedName>
        <fullName evidence="13">TonB-dependent receptor</fullName>
    </submittedName>
</protein>
<feature type="domain" description="TonB-dependent receptor-like beta-barrel" evidence="11">
    <location>
        <begin position="413"/>
        <end position="945"/>
    </location>
</feature>
<evidence type="ECO:0000313" key="13">
    <source>
        <dbReference type="EMBL" id="QYC10895.1"/>
    </source>
</evidence>
<dbReference type="InterPro" id="IPR039426">
    <property type="entry name" value="TonB-dep_rcpt-like"/>
</dbReference>
<dbReference type="InterPro" id="IPR036942">
    <property type="entry name" value="Beta-barrel_TonB_sf"/>
</dbReference>
<dbReference type="RefSeq" id="WP_201097130.1">
    <property type="nucleotide sequence ID" value="NZ_BAAAEE010000003.1"/>
</dbReference>
<dbReference type="Gene3D" id="2.170.130.10">
    <property type="entry name" value="TonB-dependent receptor, plug domain"/>
    <property type="match status" value="1"/>
</dbReference>
<evidence type="ECO:0000256" key="1">
    <source>
        <dbReference type="ARBA" id="ARBA00004571"/>
    </source>
</evidence>
<evidence type="ECO:0000259" key="11">
    <source>
        <dbReference type="Pfam" id="PF00593"/>
    </source>
</evidence>
<evidence type="ECO:0000313" key="14">
    <source>
        <dbReference type="Proteomes" id="UP000824334"/>
    </source>
</evidence>
<proteinExistence type="inferred from homology"/>
<keyword evidence="6 8" id="KW-0472">Membrane</keyword>
<keyword evidence="10" id="KW-0732">Signal</keyword>
<dbReference type="PANTHER" id="PTHR47234:SF2">
    <property type="entry name" value="TONB-DEPENDENT RECEPTOR"/>
    <property type="match status" value="1"/>
</dbReference>
<reference evidence="13 14" key="1">
    <citation type="submission" date="2021-07" db="EMBL/GenBank/DDBJ databases">
        <title>Isolation and characterization of bacteria from a gold mining with a capacity of golden bioaccumulation.</title>
        <authorList>
            <person name="Yang X.J."/>
        </authorList>
    </citation>
    <scope>NUCLEOTIDE SEQUENCE [LARGE SCALE GENOMIC DNA]</scope>
    <source>
        <strain evidence="13 14">Au29</strain>
    </source>
</reference>
<name>A0ABX8TI56_9CAUL</name>
<evidence type="ECO:0000256" key="2">
    <source>
        <dbReference type="ARBA" id="ARBA00022448"/>
    </source>
</evidence>
<comment type="subcellular location">
    <subcellularLocation>
        <location evidence="1 8">Cell outer membrane</location>
        <topology evidence="1 8">Multi-pass membrane protein</topology>
    </subcellularLocation>
</comment>
<feature type="domain" description="TonB-dependent receptor plug" evidence="12">
    <location>
        <begin position="50"/>
        <end position="161"/>
    </location>
</feature>
<keyword evidence="13" id="KW-0675">Receptor</keyword>
<evidence type="ECO:0000256" key="5">
    <source>
        <dbReference type="ARBA" id="ARBA00023077"/>
    </source>
</evidence>
<comment type="similarity">
    <text evidence="8 9">Belongs to the TonB-dependent receptor family.</text>
</comment>
<evidence type="ECO:0000256" key="9">
    <source>
        <dbReference type="RuleBase" id="RU003357"/>
    </source>
</evidence>
<dbReference type="InterPro" id="IPR000531">
    <property type="entry name" value="Beta-barrel_TonB"/>
</dbReference>
<keyword evidence="2 8" id="KW-0813">Transport</keyword>
<dbReference type="InterPro" id="IPR012910">
    <property type="entry name" value="Plug_dom"/>
</dbReference>
<keyword evidence="5 9" id="KW-0798">TonB box</keyword>
<dbReference type="Proteomes" id="UP000824334">
    <property type="component" value="Chromosome"/>
</dbReference>
<dbReference type="PANTHER" id="PTHR47234">
    <property type="match status" value="1"/>
</dbReference>
<dbReference type="GeneID" id="94374109"/>
<dbReference type="Gene3D" id="2.40.170.20">
    <property type="entry name" value="TonB-dependent receptor, beta-barrel domain"/>
    <property type="match status" value="1"/>
</dbReference>
<feature type="chain" id="PRO_5046523852" evidence="10">
    <location>
        <begin position="27"/>
        <end position="984"/>
    </location>
</feature>
<accession>A0ABX8TI56</accession>
<evidence type="ECO:0000259" key="12">
    <source>
        <dbReference type="Pfam" id="PF07715"/>
    </source>
</evidence>
<evidence type="ECO:0000256" key="10">
    <source>
        <dbReference type="SAM" id="SignalP"/>
    </source>
</evidence>
<sequence>MKREFLLASTIIAGITLVGLAAPAMAQSTTGTAQVEDIVVTGSRIPQANLKTTSPVTQVTGEDINVQGVTRVEDLINQLPQAFAAQNSTVANGASGTATVDLRGLGSDRTLVLIDGRRMGYGSPNDTAADLNQIPGQLVDRVEVLTGGAAAVYGSDAIAGVVNFIMKKDFEGLRIDAQYGFYQHHNDYDGPGNLRSVIEGRAAGNPSQFKLPDDNVMDGFSREVTIIMGVNAPDGRGNLTAYAGYRKNNKILGRDRDYSSCSLGGENAGSFVCGGSSTNATGRFNSLENGANLTVASGGGFRNYTGDDAYNFGPLNHYQRPDERYTLGAYGTYKVNDKIEAFTSLSFSDYSTVAQIAPSGVFFGGGTSANGGYNISCDNPLLSGAQATALGCAPGVDTVEVLIGRRNVEGGGRQDSIGSQNYRGVVGIRGDLSDTWSYDLAASYSKVSLSRTYLNDFSNQRIGRALDVAIDPATGKAACVSAIDPDGPTGPLAAVDAACVPYNIYSPDGVTPEALAYLQTPGLQRGATEQQVITLAVTGDLSSYVSSPWADGGLQVAFGAEYRRDKLVATSDTSFETGDLAGQGGPTKSVAGSVQVYDLFGEFRLPLIEGRPFADQVSINGSYRHSTYDKFKSDAYGFGIDWAPVSDLRFRASLARTTRAPNVIELFRPQGLNLFDADGDPCGPNPTATLAQCVATGVPSAQYGLVGGLLESPAGQYNYLQSGNPDLAPETADTYTFGAVFAPSFVRGLNISVDYYNIDLKNRIDIIDPLVTLDNCYVNNQADACARVVRSNIGTLWTTGGYVEAFNTNIGGLKTSGIDVNVNYNVGLDRFGLDTYGSLAFNMVGSWLDKMETDPGAGAAVYDCVGKFAGECGTPKNEWRHRARVTWQMPWNADLSATWRYYGGVDNVAGPGRLDSSFDAQNYFDLAANVQLRDNMKLRVGINNVFDRDPPLSYSVGTTGNNNTYPQTYDAMGRFMFIGITADF</sequence>
<dbReference type="Pfam" id="PF07715">
    <property type="entry name" value="Plug"/>
    <property type="match status" value="1"/>
</dbReference>
<dbReference type="SUPFAM" id="SSF56935">
    <property type="entry name" value="Porins"/>
    <property type="match status" value="1"/>
</dbReference>
<evidence type="ECO:0000256" key="8">
    <source>
        <dbReference type="PROSITE-ProRule" id="PRU01360"/>
    </source>
</evidence>
<dbReference type="Pfam" id="PF00593">
    <property type="entry name" value="TonB_dep_Rec_b-barrel"/>
    <property type="match status" value="1"/>
</dbReference>
<evidence type="ECO:0000256" key="7">
    <source>
        <dbReference type="ARBA" id="ARBA00023237"/>
    </source>
</evidence>
<dbReference type="EMBL" id="CP080034">
    <property type="protein sequence ID" value="QYC10895.1"/>
    <property type="molecule type" value="Genomic_DNA"/>
</dbReference>
<feature type="signal peptide" evidence="10">
    <location>
        <begin position="1"/>
        <end position="26"/>
    </location>
</feature>
<organism evidence="13 14">
    <name type="scientific">Brevundimonas nasdae</name>
    <dbReference type="NCBI Taxonomy" id="172043"/>
    <lineage>
        <taxon>Bacteria</taxon>
        <taxon>Pseudomonadati</taxon>
        <taxon>Pseudomonadota</taxon>
        <taxon>Alphaproteobacteria</taxon>
        <taxon>Caulobacterales</taxon>
        <taxon>Caulobacteraceae</taxon>
        <taxon>Brevundimonas</taxon>
    </lineage>
</organism>
<keyword evidence="4 8" id="KW-0812">Transmembrane</keyword>
<keyword evidence="7 8" id="KW-0998">Cell outer membrane</keyword>
<evidence type="ECO:0000256" key="3">
    <source>
        <dbReference type="ARBA" id="ARBA00022452"/>
    </source>
</evidence>
<dbReference type="PROSITE" id="PS52016">
    <property type="entry name" value="TONB_DEPENDENT_REC_3"/>
    <property type="match status" value="1"/>
</dbReference>
<dbReference type="InterPro" id="IPR037066">
    <property type="entry name" value="Plug_dom_sf"/>
</dbReference>
<keyword evidence="3 8" id="KW-1134">Transmembrane beta strand</keyword>
<evidence type="ECO:0000256" key="6">
    <source>
        <dbReference type="ARBA" id="ARBA00023136"/>
    </source>
</evidence>